<keyword evidence="9" id="KW-1185">Reference proteome</keyword>
<evidence type="ECO:0000256" key="4">
    <source>
        <dbReference type="ARBA" id="ARBA00022989"/>
    </source>
</evidence>
<protein>
    <recommendedName>
        <fullName evidence="7">DUF202 domain-containing protein</fullName>
    </recommendedName>
</protein>
<evidence type="ECO:0000256" key="6">
    <source>
        <dbReference type="SAM" id="Phobius"/>
    </source>
</evidence>
<dbReference type="OrthoDB" id="582337at2"/>
<dbReference type="STRING" id="429009.Adeg_1591"/>
<gene>
    <name evidence="8" type="ordered locus">Adeg_1591</name>
</gene>
<keyword evidence="4 6" id="KW-1133">Transmembrane helix</keyword>
<evidence type="ECO:0000259" key="7">
    <source>
        <dbReference type="Pfam" id="PF02656"/>
    </source>
</evidence>
<proteinExistence type="predicted"/>
<dbReference type="InterPro" id="IPR003807">
    <property type="entry name" value="DUF202"/>
</dbReference>
<evidence type="ECO:0000256" key="1">
    <source>
        <dbReference type="ARBA" id="ARBA00004651"/>
    </source>
</evidence>
<dbReference type="HOGENOM" id="CLU_053359_6_1_9"/>
<dbReference type="KEGG" id="adg:Adeg_1591"/>
<feature type="domain" description="DUF202" evidence="7">
    <location>
        <begin position="25"/>
        <end position="101"/>
    </location>
</feature>
<evidence type="ECO:0000313" key="8">
    <source>
        <dbReference type="EMBL" id="ACX52686.1"/>
    </source>
</evidence>
<keyword evidence="5 6" id="KW-0472">Membrane</keyword>
<dbReference type="Proteomes" id="UP000002620">
    <property type="component" value="Chromosome"/>
</dbReference>
<dbReference type="EMBL" id="CP001785">
    <property type="protein sequence ID" value="ACX52686.1"/>
    <property type="molecule type" value="Genomic_DNA"/>
</dbReference>
<dbReference type="eggNOG" id="COG2149">
    <property type="taxonomic scope" value="Bacteria"/>
</dbReference>
<dbReference type="AlphaFoldDB" id="C9R8Q7"/>
<keyword evidence="3 6" id="KW-0812">Transmembrane</keyword>
<feature type="transmembrane region" description="Helical" evidence="6">
    <location>
        <begin position="76"/>
        <end position="99"/>
    </location>
</feature>
<organism evidence="8 9">
    <name type="scientific">Ammonifex degensii (strain DSM 10501 / KC4)</name>
    <dbReference type="NCBI Taxonomy" id="429009"/>
    <lineage>
        <taxon>Bacteria</taxon>
        <taxon>Bacillati</taxon>
        <taxon>Bacillota</taxon>
        <taxon>Clostridia</taxon>
        <taxon>Thermoanaerobacterales</taxon>
        <taxon>Thermoanaerobacteraceae</taxon>
        <taxon>Ammonifex</taxon>
    </lineage>
</organism>
<feature type="transmembrane region" description="Helical" evidence="6">
    <location>
        <begin position="34"/>
        <end position="56"/>
    </location>
</feature>
<evidence type="ECO:0000256" key="5">
    <source>
        <dbReference type="ARBA" id="ARBA00023136"/>
    </source>
</evidence>
<reference evidence="8 9" key="1">
    <citation type="submission" date="2009-10" db="EMBL/GenBank/DDBJ databases">
        <title>Complete sequence of chromosome of Ammonifex degensii KC4.</title>
        <authorList>
            <consortium name="US DOE Joint Genome Institute"/>
            <person name="Kerfeld C."/>
            <person name="Goodner B."/>
            <person name="Huber H."/>
            <person name="Stetter K."/>
            <person name="Lucas S."/>
            <person name="Copeland A."/>
            <person name="Lapidus A."/>
            <person name="Glavina del Rio T."/>
            <person name="Dalin E."/>
            <person name="Tice H."/>
            <person name="Bruce D."/>
            <person name="Goodwin L."/>
            <person name="Pitluck S."/>
            <person name="Saunders E."/>
            <person name="Brettin T."/>
            <person name="Detter J.C."/>
            <person name="Han C."/>
            <person name="Larimer F."/>
            <person name="Land M."/>
            <person name="Hauser L."/>
            <person name="Kyrpides N."/>
            <person name="Ovchinnikova G."/>
            <person name="Richardson P."/>
        </authorList>
    </citation>
    <scope>NUCLEOTIDE SEQUENCE [LARGE SCALE GENOMIC DNA]</scope>
    <source>
        <strain evidence="9">DSM 10501 / KC4</strain>
    </source>
</reference>
<evidence type="ECO:0000256" key="2">
    <source>
        <dbReference type="ARBA" id="ARBA00022475"/>
    </source>
</evidence>
<dbReference type="Pfam" id="PF02656">
    <property type="entry name" value="DUF202"/>
    <property type="match status" value="1"/>
</dbReference>
<dbReference type="PANTHER" id="PTHR34187:SF2">
    <property type="entry name" value="DUF202 DOMAIN-CONTAINING PROTEIN"/>
    <property type="match status" value="1"/>
</dbReference>
<name>C9R8Q7_AMMDK</name>
<keyword evidence="2" id="KW-1003">Cell membrane</keyword>
<evidence type="ECO:0000256" key="3">
    <source>
        <dbReference type="ARBA" id="ARBA00022692"/>
    </source>
</evidence>
<dbReference type="InterPro" id="IPR052053">
    <property type="entry name" value="IM_YidH-like"/>
</dbReference>
<comment type="subcellular location">
    <subcellularLocation>
        <location evidence="1">Cell membrane</location>
        <topology evidence="1">Multi-pass membrane protein</topology>
    </subcellularLocation>
</comment>
<accession>C9R8Q7</accession>
<dbReference type="PANTHER" id="PTHR34187">
    <property type="entry name" value="FGR18P"/>
    <property type="match status" value="1"/>
</dbReference>
<dbReference type="GO" id="GO:0005886">
    <property type="term" value="C:plasma membrane"/>
    <property type="evidence" value="ECO:0007669"/>
    <property type="project" value="UniProtKB-SubCell"/>
</dbReference>
<sequence length="139" mass="15490">MRPEEPVDKERKKEEEHLTVRAHVRAHLANERTFLAWVRTCLALIAFGFVLVRWTSLIEMASPTGAVRVGGGHLKIMGEILLGGAAVLLVLATIRFLSVRRQLIRGIYRPAVTLDLVAVVFLLVITVLLAFFSRGTLPH</sequence>
<dbReference type="RefSeq" id="WP_015739563.1">
    <property type="nucleotide sequence ID" value="NC_013385.1"/>
</dbReference>
<feature type="transmembrane region" description="Helical" evidence="6">
    <location>
        <begin position="111"/>
        <end position="132"/>
    </location>
</feature>
<evidence type="ECO:0000313" key="9">
    <source>
        <dbReference type="Proteomes" id="UP000002620"/>
    </source>
</evidence>